<feature type="binding site" evidence="9">
    <location>
        <begin position="197"/>
        <end position="204"/>
    </location>
    <ligand>
        <name>ATP</name>
        <dbReference type="ChEBI" id="CHEBI:30616"/>
    </ligand>
</feature>
<evidence type="ECO:0000256" key="2">
    <source>
        <dbReference type="ARBA" id="ARBA00022490"/>
    </source>
</evidence>
<comment type="similarity">
    <text evidence="8">Belongs to the TRAFAC class myosin-kinesin ATPase superfamily. Kinesin family. KIN-13 subfamily.</text>
</comment>
<dbReference type="Proteomes" id="UP000751190">
    <property type="component" value="Unassembled WGS sequence"/>
</dbReference>
<dbReference type="PROSITE" id="PS50067">
    <property type="entry name" value="KINESIN_MOTOR_2"/>
    <property type="match status" value="1"/>
</dbReference>
<dbReference type="GO" id="GO:0005874">
    <property type="term" value="C:microtubule"/>
    <property type="evidence" value="ECO:0007669"/>
    <property type="project" value="UniProtKB-KW"/>
</dbReference>
<keyword evidence="2" id="KW-0963">Cytoplasm</keyword>
<dbReference type="InterPro" id="IPR001752">
    <property type="entry name" value="Kinesin_motor_dom"/>
</dbReference>
<keyword evidence="7" id="KW-0206">Cytoskeleton</keyword>
<comment type="caution">
    <text evidence="13">The sequence shown here is derived from an EMBL/GenBank/DDBJ whole genome shotgun (WGS) entry which is preliminary data.</text>
</comment>
<evidence type="ECO:0000256" key="7">
    <source>
        <dbReference type="ARBA" id="ARBA00023212"/>
    </source>
</evidence>
<evidence type="ECO:0000313" key="13">
    <source>
        <dbReference type="EMBL" id="KAG8458564.1"/>
    </source>
</evidence>
<feature type="compositionally biased region" description="Basic and acidic residues" evidence="11">
    <location>
        <begin position="28"/>
        <end position="54"/>
    </location>
</feature>
<evidence type="ECO:0000256" key="1">
    <source>
        <dbReference type="ARBA" id="ARBA00004245"/>
    </source>
</evidence>
<dbReference type="GO" id="GO:0008017">
    <property type="term" value="F:microtubule binding"/>
    <property type="evidence" value="ECO:0007669"/>
    <property type="project" value="InterPro"/>
</dbReference>
<keyword evidence="4 9" id="KW-0547">Nucleotide-binding</keyword>
<comment type="subcellular location">
    <subcellularLocation>
        <location evidence="1">Cytoplasm</location>
        <location evidence="1">Cytoskeleton</location>
    </subcellularLocation>
</comment>
<keyword evidence="3 10" id="KW-0493">Microtubule</keyword>
<organism evidence="13 14">
    <name type="scientific">Diacronema lutheri</name>
    <name type="common">Unicellular marine alga</name>
    <name type="synonym">Monochrysis lutheri</name>
    <dbReference type="NCBI Taxonomy" id="2081491"/>
    <lineage>
        <taxon>Eukaryota</taxon>
        <taxon>Haptista</taxon>
        <taxon>Haptophyta</taxon>
        <taxon>Pavlovophyceae</taxon>
        <taxon>Pavlovales</taxon>
        <taxon>Pavlovaceae</taxon>
        <taxon>Diacronema</taxon>
    </lineage>
</organism>
<proteinExistence type="inferred from homology"/>
<dbReference type="PROSITE" id="PS00411">
    <property type="entry name" value="KINESIN_MOTOR_1"/>
    <property type="match status" value="1"/>
</dbReference>
<evidence type="ECO:0000256" key="9">
    <source>
        <dbReference type="PROSITE-ProRule" id="PRU00283"/>
    </source>
</evidence>
<feature type="region of interest" description="Disordered" evidence="11">
    <location>
        <begin position="476"/>
        <end position="578"/>
    </location>
</feature>
<dbReference type="FunFam" id="3.40.850.10:FF:000012">
    <property type="entry name" value="Kinesin-like protein"/>
    <property type="match status" value="1"/>
</dbReference>
<dbReference type="AlphaFoldDB" id="A0A8J5X5Y3"/>
<dbReference type="InterPro" id="IPR019821">
    <property type="entry name" value="Kinesin_motor_CS"/>
</dbReference>
<feature type="compositionally biased region" description="Basic residues" evidence="11">
    <location>
        <begin position="496"/>
        <end position="505"/>
    </location>
</feature>
<dbReference type="SMART" id="SM00129">
    <property type="entry name" value="KISc"/>
    <property type="match status" value="1"/>
</dbReference>
<evidence type="ECO:0000256" key="5">
    <source>
        <dbReference type="ARBA" id="ARBA00022840"/>
    </source>
</evidence>
<evidence type="ECO:0000256" key="3">
    <source>
        <dbReference type="ARBA" id="ARBA00022701"/>
    </source>
</evidence>
<gene>
    <name evidence="13" type="ORF">KFE25_003099</name>
</gene>
<evidence type="ECO:0000256" key="10">
    <source>
        <dbReference type="RuleBase" id="RU000394"/>
    </source>
</evidence>
<feature type="region of interest" description="Disordered" evidence="11">
    <location>
        <begin position="717"/>
        <end position="736"/>
    </location>
</feature>
<dbReference type="OrthoDB" id="3176171at2759"/>
<dbReference type="SUPFAM" id="SSF52540">
    <property type="entry name" value="P-loop containing nucleoside triphosphate hydrolases"/>
    <property type="match status" value="1"/>
</dbReference>
<dbReference type="InterPro" id="IPR027417">
    <property type="entry name" value="P-loop_NTPase"/>
</dbReference>
<dbReference type="EMBL" id="JAGTXO010000050">
    <property type="protein sequence ID" value="KAG8458564.1"/>
    <property type="molecule type" value="Genomic_DNA"/>
</dbReference>
<dbReference type="InterPro" id="IPR027640">
    <property type="entry name" value="Kinesin-like_fam"/>
</dbReference>
<keyword evidence="5 9" id="KW-0067">ATP-binding</keyword>
<dbReference type="PANTHER" id="PTHR47971">
    <property type="entry name" value="KINESIN-RELATED PROTEIN 6"/>
    <property type="match status" value="1"/>
</dbReference>
<keyword evidence="14" id="KW-1185">Reference proteome</keyword>
<name>A0A8J5X5Y3_DIALT</name>
<dbReference type="GO" id="GO:0005524">
    <property type="term" value="F:ATP binding"/>
    <property type="evidence" value="ECO:0007669"/>
    <property type="project" value="UniProtKB-UniRule"/>
</dbReference>
<dbReference type="GO" id="GO:0007019">
    <property type="term" value="P:microtubule depolymerization"/>
    <property type="evidence" value="ECO:0007669"/>
    <property type="project" value="TreeGrafter"/>
</dbReference>
<feature type="compositionally biased region" description="Low complexity" evidence="11">
    <location>
        <begin position="555"/>
        <end position="565"/>
    </location>
</feature>
<evidence type="ECO:0000256" key="6">
    <source>
        <dbReference type="ARBA" id="ARBA00023175"/>
    </source>
</evidence>
<keyword evidence="6 9" id="KW-0505">Motor protein</keyword>
<feature type="compositionally biased region" description="Low complexity" evidence="11">
    <location>
        <begin position="486"/>
        <end position="495"/>
    </location>
</feature>
<dbReference type="GO" id="GO:0007018">
    <property type="term" value="P:microtubule-based movement"/>
    <property type="evidence" value="ECO:0007669"/>
    <property type="project" value="InterPro"/>
</dbReference>
<dbReference type="PRINTS" id="PR00380">
    <property type="entry name" value="KINESINHEAVY"/>
</dbReference>
<dbReference type="PANTHER" id="PTHR47971:SF8">
    <property type="entry name" value="KINESIN-LIKE PROTEIN"/>
    <property type="match status" value="1"/>
</dbReference>
<evidence type="ECO:0000256" key="11">
    <source>
        <dbReference type="SAM" id="MobiDB-lite"/>
    </source>
</evidence>
<dbReference type="InterPro" id="IPR036961">
    <property type="entry name" value="Kinesin_motor_dom_sf"/>
</dbReference>
<feature type="region of interest" description="Disordered" evidence="11">
    <location>
        <begin position="114"/>
        <end position="141"/>
    </location>
</feature>
<feature type="domain" description="Kinesin motor" evidence="12">
    <location>
        <begin position="99"/>
        <end position="447"/>
    </location>
</feature>
<accession>A0A8J5X5Y3</accession>
<evidence type="ECO:0000313" key="14">
    <source>
        <dbReference type="Proteomes" id="UP000751190"/>
    </source>
</evidence>
<dbReference type="Pfam" id="PF00225">
    <property type="entry name" value="Kinesin"/>
    <property type="match status" value="1"/>
</dbReference>
<dbReference type="Gene3D" id="3.40.850.10">
    <property type="entry name" value="Kinesin motor domain"/>
    <property type="match status" value="1"/>
</dbReference>
<dbReference type="GO" id="GO:0003777">
    <property type="term" value="F:microtubule motor activity"/>
    <property type="evidence" value="ECO:0007669"/>
    <property type="project" value="InterPro"/>
</dbReference>
<evidence type="ECO:0000256" key="4">
    <source>
        <dbReference type="ARBA" id="ARBA00022741"/>
    </source>
</evidence>
<protein>
    <recommendedName>
        <fullName evidence="10">Kinesin-like protein</fullName>
    </recommendedName>
</protein>
<feature type="region of interest" description="Disordered" evidence="11">
    <location>
        <begin position="1"/>
        <end position="54"/>
    </location>
</feature>
<feature type="compositionally biased region" description="Low complexity" evidence="11">
    <location>
        <begin position="515"/>
        <end position="525"/>
    </location>
</feature>
<reference evidence="13" key="1">
    <citation type="submission" date="2021-05" db="EMBL/GenBank/DDBJ databases">
        <title>The genome of the haptophyte Pavlova lutheri (Diacronema luteri, Pavlovales) - a model for lipid biosynthesis in eukaryotic algae.</title>
        <authorList>
            <person name="Hulatt C.J."/>
            <person name="Posewitz M.C."/>
        </authorList>
    </citation>
    <scope>NUCLEOTIDE SEQUENCE</scope>
    <source>
        <strain evidence="13">NIVA-4/92</strain>
    </source>
</reference>
<evidence type="ECO:0000256" key="8">
    <source>
        <dbReference type="ARBA" id="ARBA00061030"/>
    </source>
</evidence>
<dbReference type="OMA" id="REEEYMQ"/>
<evidence type="ECO:0000259" key="12">
    <source>
        <dbReference type="PROSITE" id="PS50067"/>
    </source>
</evidence>
<sequence length="736" mass="78679">MLSPPPGGAPVGGAPKRGATGVVSTMMEMERKREERRARMEEERKRRDVDAAEAADRGGVDSLDFIRMIDAYRAAKGVPTEPTCWAGPRTVWDLPTRSKIRVCVRKRPMLSRERERREFDSLTVHPPGPGSELAHSTTVHENKLRVDTSKSLDNHEFQFDACFSERDTNTHIFGAVGMPQMIDHVLAGHSATVFCFGQTGSGKTVTMMGLSGQHDGADGTGLYGLATRALFERKAAAQAAGGYRLAVLISFYEIYRGCVRDLLNRRQRLNVRDDAKGRTWIAGLTITRVDDATAVETLIQAAHAARATSATAANATSSRSHAVLQVRACLDADAERALANGGGGGGKLCLVDLAGSERASDAASADQSTRIEGAEINKSLLCLKECIRALDAGQRHTPFRGSKLTHVLRNSFMGDARTVMIANVAPGSASVENTLNSLRYAARVKDMSQSGEAVDGADGGAETPLLMATPLTGEQISALPPPVAAPPGGAAPGAPSHKKGARQSRKAPAPPRPQSAPSKRAAAAPTSDAISSGPPSPLVLGQTTDEEASEEGASGPQPARTTPAPGRRPPSPRGIAGPLAKVSGMLQRAFSRSSRESLDAAPALEQDDEQRAIEMLRYSAAADGSELPDVDYMATISALSQAEQAMIEQHRQALVADEALLRHERALLSEMDEVDRSTSDYVRDLEAIIAAKVELSMALQGQLLQFKLQLQREEKHNQRRLSRVRAQTARQSALEA</sequence>